<evidence type="ECO:0000256" key="1">
    <source>
        <dbReference type="SAM" id="Phobius"/>
    </source>
</evidence>
<reference evidence="3" key="1">
    <citation type="submission" date="2021-01" db="EMBL/GenBank/DDBJ databases">
        <authorList>
            <person name="Corre E."/>
            <person name="Pelletier E."/>
            <person name="Niang G."/>
            <person name="Scheremetjew M."/>
            <person name="Finn R."/>
            <person name="Kale V."/>
            <person name="Holt S."/>
            <person name="Cochrane G."/>
            <person name="Meng A."/>
            <person name="Brown T."/>
            <person name="Cohen L."/>
        </authorList>
    </citation>
    <scope>NUCLEOTIDE SEQUENCE</scope>
    <source>
        <strain evidence="3">CCMP281</strain>
    </source>
</reference>
<dbReference type="EMBL" id="HBHX01062924">
    <property type="protein sequence ID" value="CAE0143344.1"/>
    <property type="molecule type" value="Transcribed_RNA"/>
</dbReference>
<dbReference type="Pfam" id="PF00254">
    <property type="entry name" value="FKBP_C"/>
    <property type="match status" value="1"/>
</dbReference>
<name>A0A7S3FFM3_9EUKA</name>
<dbReference type="InterPro" id="IPR046357">
    <property type="entry name" value="PPIase_dom_sf"/>
</dbReference>
<evidence type="ECO:0000259" key="2">
    <source>
        <dbReference type="Pfam" id="PF00254"/>
    </source>
</evidence>
<feature type="domain" description="PPIase FKBP-type" evidence="2">
    <location>
        <begin position="27"/>
        <end position="106"/>
    </location>
</feature>
<keyword evidence="1" id="KW-1133">Transmembrane helix</keyword>
<dbReference type="AlphaFoldDB" id="A0A7S3FFM3"/>
<dbReference type="SUPFAM" id="SSF54534">
    <property type="entry name" value="FKBP-like"/>
    <property type="match status" value="1"/>
</dbReference>
<sequence length="158" mass="17071">MALAIEYAKDGRLGVSKTIKVAGHGPKPTMAQVVHVTFMGTLDDGRVILQKSDEEIQLGMRQMWGTAGDLGLFTMAVGERALIVCEHEFGAISGGVSQRVTFDVQLLSIVDPATISAREHRVIGFFILLTLVCVFLMQWKAGYISFGGSASKQMPIQG</sequence>
<dbReference type="Gene3D" id="3.10.50.40">
    <property type="match status" value="1"/>
</dbReference>
<proteinExistence type="predicted"/>
<accession>A0A7S3FFM3</accession>
<keyword evidence="1" id="KW-0812">Transmembrane</keyword>
<dbReference type="GO" id="GO:0003755">
    <property type="term" value="F:peptidyl-prolyl cis-trans isomerase activity"/>
    <property type="evidence" value="ECO:0007669"/>
    <property type="project" value="InterPro"/>
</dbReference>
<feature type="transmembrane region" description="Helical" evidence="1">
    <location>
        <begin position="122"/>
        <end position="139"/>
    </location>
</feature>
<evidence type="ECO:0000313" key="3">
    <source>
        <dbReference type="EMBL" id="CAE0143344.1"/>
    </source>
</evidence>
<dbReference type="InterPro" id="IPR001179">
    <property type="entry name" value="PPIase_FKBP_dom"/>
</dbReference>
<gene>
    <name evidence="3" type="ORF">HERI1096_LOCUS34791</name>
</gene>
<organism evidence="3">
    <name type="scientific">Haptolina ericina</name>
    <dbReference type="NCBI Taxonomy" id="156174"/>
    <lineage>
        <taxon>Eukaryota</taxon>
        <taxon>Haptista</taxon>
        <taxon>Haptophyta</taxon>
        <taxon>Prymnesiophyceae</taxon>
        <taxon>Prymnesiales</taxon>
        <taxon>Prymnesiaceae</taxon>
        <taxon>Haptolina</taxon>
    </lineage>
</organism>
<protein>
    <recommendedName>
        <fullName evidence="2">PPIase FKBP-type domain-containing protein</fullName>
    </recommendedName>
</protein>
<keyword evidence="1" id="KW-0472">Membrane</keyword>